<keyword evidence="7" id="KW-0472">Membrane</keyword>
<gene>
    <name evidence="11" type="ORF">PISL3812_04366</name>
</gene>
<evidence type="ECO:0000256" key="8">
    <source>
        <dbReference type="ARBA" id="ARBA00031344"/>
    </source>
</evidence>
<keyword evidence="5" id="KW-0653">Protein transport</keyword>
<evidence type="ECO:0000313" key="11">
    <source>
        <dbReference type="EMBL" id="CRG87349.1"/>
    </source>
</evidence>
<keyword evidence="12" id="KW-1185">Reference proteome</keyword>
<feature type="compositionally biased region" description="Acidic residues" evidence="9">
    <location>
        <begin position="187"/>
        <end position="212"/>
    </location>
</feature>
<dbReference type="GO" id="GO:0006891">
    <property type="term" value="P:intra-Golgi vesicle-mediated transport"/>
    <property type="evidence" value="ECO:0007669"/>
    <property type="project" value="TreeGrafter"/>
</dbReference>
<organism evidence="11 12">
    <name type="scientific">Talaromyces islandicus</name>
    <name type="common">Penicillium islandicum</name>
    <dbReference type="NCBI Taxonomy" id="28573"/>
    <lineage>
        <taxon>Eukaryota</taxon>
        <taxon>Fungi</taxon>
        <taxon>Dikarya</taxon>
        <taxon>Ascomycota</taxon>
        <taxon>Pezizomycotina</taxon>
        <taxon>Eurotiomycetes</taxon>
        <taxon>Eurotiomycetidae</taxon>
        <taxon>Eurotiales</taxon>
        <taxon>Trichocomaceae</taxon>
        <taxon>Talaromyces</taxon>
        <taxon>Talaromyces sect. Islandici</taxon>
    </lineage>
</organism>
<dbReference type="OMA" id="YKLMGED"/>
<protein>
    <recommendedName>
        <fullName evidence="3">Conserved oligomeric Golgi complex subunit 2</fullName>
    </recommendedName>
    <alternativeName>
        <fullName evidence="8">Component of oligomeric Golgi complex 2</fullName>
    </alternativeName>
</protein>
<evidence type="ECO:0000313" key="12">
    <source>
        <dbReference type="Proteomes" id="UP000054383"/>
    </source>
</evidence>
<dbReference type="InterPro" id="IPR009316">
    <property type="entry name" value="COG2"/>
</dbReference>
<keyword evidence="6" id="KW-0333">Golgi apparatus</keyword>
<dbReference type="PANTHER" id="PTHR12961:SF0">
    <property type="entry name" value="CONSERVED OLIGOMERIC GOLGI COMPLEX SUBUNIT 2"/>
    <property type="match status" value="1"/>
</dbReference>
<keyword evidence="4" id="KW-0813">Transport</keyword>
<name>A0A0U1LVE7_TALIS</name>
<evidence type="ECO:0000256" key="9">
    <source>
        <dbReference type="SAM" id="MobiDB-lite"/>
    </source>
</evidence>
<evidence type="ECO:0000256" key="4">
    <source>
        <dbReference type="ARBA" id="ARBA00022448"/>
    </source>
</evidence>
<dbReference type="STRING" id="28573.A0A0U1LVE7"/>
<dbReference type="GO" id="GO:0017119">
    <property type="term" value="C:Golgi transport complex"/>
    <property type="evidence" value="ECO:0007669"/>
    <property type="project" value="TreeGrafter"/>
</dbReference>
<dbReference type="Pfam" id="PF06148">
    <property type="entry name" value="COG2_N"/>
    <property type="match status" value="1"/>
</dbReference>
<feature type="region of interest" description="Disordered" evidence="9">
    <location>
        <begin position="1"/>
        <end position="41"/>
    </location>
</feature>
<dbReference type="InterPro" id="IPR024602">
    <property type="entry name" value="COG_su2_N"/>
</dbReference>
<accession>A0A0U1LVE7</accession>
<sequence>MNFATPCHTNSNRKKQQFPDSDESGSDFDEATTDLPFPKPLSRDSFLASDFDPATYLSSLTNRHQTLEDLRLELRELSQGLSKQLLDLVNENYQDFLSLGDSLKGGEEKVEEVRVGLLGFQRDVSAIQAKVNARAAEMQSLLQEKKQYRVKTNVGRALLDIAERIEELEQRLMIPDPENPNTAHETPDEDSELEDFSNECSDDDDGDLEDEEHESAIISLKRLDHNVQKFVYIIAESEQIGQKHPFLVNQEPRLQKIKSTLLLDIDTALKQLRKTGTKGEARTLKIQGLRDLLEAETEVNRLKQLSI</sequence>
<proteinExistence type="inferred from homology"/>
<feature type="domain" description="Conserved oligomeric Golgi complex subunit 2 N-terminal" evidence="10">
    <location>
        <begin position="41"/>
        <end position="114"/>
    </location>
</feature>
<comment type="similarity">
    <text evidence="2">Belongs to the COG2 family.</text>
</comment>
<dbReference type="AlphaFoldDB" id="A0A0U1LVE7"/>
<dbReference type="EMBL" id="CVMT01000003">
    <property type="protein sequence ID" value="CRG87349.1"/>
    <property type="molecule type" value="Genomic_DNA"/>
</dbReference>
<evidence type="ECO:0000259" key="10">
    <source>
        <dbReference type="Pfam" id="PF06148"/>
    </source>
</evidence>
<dbReference type="PANTHER" id="PTHR12961">
    <property type="entry name" value="CONSERVED OLIGOMERIC GOLGI COMPLEX COMPONENT 2"/>
    <property type="match status" value="1"/>
</dbReference>
<dbReference type="Proteomes" id="UP000054383">
    <property type="component" value="Unassembled WGS sequence"/>
</dbReference>
<reference evidence="11 12" key="1">
    <citation type="submission" date="2015-04" db="EMBL/GenBank/DDBJ databases">
        <authorList>
            <person name="Syromyatnikov M.Y."/>
            <person name="Popov V.N."/>
        </authorList>
    </citation>
    <scope>NUCLEOTIDE SEQUENCE [LARGE SCALE GENOMIC DNA]</scope>
    <source>
        <strain evidence="11">WF-38-12</strain>
    </source>
</reference>
<feature type="compositionally biased region" description="Acidic residues" evidence="9">
    <location>
        <begin position="20"/>
        <end position="32"/>
    </location>
</feature>
<dbReference type="GO" id="GO:0000139">
    <property type="term" value="C:Golgi membrane"/>
    <property type="evidence" value="ECO:0007669"/>
    <property type="project" value="UniProtKB-SubCell"/>
</dbReference>
<dbReference type="OrthoDB" id="332281at2759"/>
<evidence type="ECO:0000256" key="7">
    <source>
        <dbReference type="ARBA" id="ARBA00023136"/>
    </source>
</evidence>
<evidence type="ECO:0000256" key="5">
    <source>
        <dbReference type="ARBA" id="ARBA00022927"/>
    </source>
</evidence>
<evidence type="ECO:0000256" key="3">
    <source>
        <dbReference type="ARBA" id="ARBA00020977"/>
    </source>
</evidence>
<comment type="subcellular location">
    <subcellularLocation>
        <location evidence="1">Golgi apparatus membrane</location>
        <topology evidence="1">Peripheral membrane protein</topology>
    </subcellularLocation>
</comment>
<evidence type="ECO:0000256" key="2">
    <source>
        <dbReference type="ARBA" id="ARBA00007603"/>
    </source>
</evidence>
<dbReference type="GO" id="GO:0007030">
    <property type="term" value="P:Golgi organization"/>
    <property type="evidence" value="ECO:0007669"/>
    <property type="project" value="InterPro"/>
</dbReference>
<evidence type="ECO:0000256" key="1">
    <source>
        <dbReference type="ARBA" id="ARBA00004395"/>
    </source>
</evidence>
<evidence type="ECO:0000256" key="6">
    <source>
        <dbReference type="ARBA" id="ARBA00023034"/>
    </source>
</evidence>
<dbReference type="GO" id="GO:0015031">
    <property type="term" value="P:protein transport"/>
    <property type="evidence" value="ECO:0007669"/>
    <property type="project" value="UniProtKB-KW"/>
</dbReference>
<feature type="region of interest" description="Disordered" evidence="9">
    <location>
        <begin position="173"/>
        <end position="212"/>
    </location>
</feature>